<dbReference type="PROSITE" id="PS00636">
    <property type="entry name" value="DNAJ_1"/>
    <property type="match status" value="1"/>
</dbReference>
<evidence type="ECO:0000313" key="3">
    <source>
        <dbReference type="Proteomes" id="UP000734854"/>
    </source>
</evidence>
<dbReference type="InterPro" id="IPR001623">
    <property type="entry name" value="DnaJ_domain"/>
</dbReference>
<dbReference type="PROSITE" id="PS50076">
    <property type="entry name" value="DNAJ_2"/>
    <property type="match status" value="1"/>
</dbReference>
<dbReference type="AlphaFoldDB" id="A0A8J5KVF3"/>
<gene>
    <name evidence="2" type="ORF">ZIOFF_040716</name>
</gene>
<dbReference type="PANTHER" id="PTHR44137">
    <property type="entry name" value="BNAC03G44070D PROTEIN"/>
    <property type="match status" value="1"/>
</dbReference>
<evidence type="ECO:0000259" key="1">
    <source>
        <dbReference type="PROSITE" id="PS50076"/>
    </source>
</evidence>
<dbReference type="Pfam" id="PF00226">
    <property type="entry name" value="DnaJ"/>
    <property type="match status" value="1"/>
</dbReference>
<name>A0A8J5KVF3_ZINOF</name>
<dbReference type="InterPro" id="IPR018253">
    <property type="entry name" value="DnaJ_domain_CS"/>
</dbReference>
<organism evidence="2 3">
    <name type="scientific">Zingiber officinale</name>
    <name type="common">Ginger</name>
    <name type="synonym">Amomum zingiber</name>
    <dbReference type="NCBI Taxonomy" id="94328"/>
    <lineage>
        <taxon>Eukaryota</taxon>
        <taxon>Viridiplantae</taxon>
        <taxon>Streptophyta</taxon>
        <taxon>Embryophyta</taxon>
        <taxon>Tracheophyta</taxon>
        <taxon>Spermatophyta</taxon>
        <taxon>Magnoliopsida</taxon>
        <taxon>Liliopsida</taxon>
        <taxon>Zingiberales</taxon>
        <taxon>Zingiberaceae</taxon>
        <taxon>Zingiber</taxon>
    </lineage>
</organism>
<dbReference type="SUPFAM" id="SSF46565">
    <property type="entry name" value="Chaperone J-domain"/>
    <property type="match status" value="1"/>
</dbReference>
<dbReference type="EMBL" id="JACMSC010000011">
    <property type="protein sequence ID" value="KAG6500858.1"/>
    <property type="molecule type" value="Genomic_DNA"/>
</dbReference>
<dbReference type="Gene3D" id="1.10.287.110">
    <property type="entry name" value="DnaJ domain"/>
    <property type="match status" value="1"/>
</dbReference>
<dbReference type="CDD" id="cd06257">
    <property type="entry name" value="DnaJ"/>
    <property type="match status" value="1"/>
</dbReference>
<dbReference type="Proteomes" id="UP000734854">
    <property type="component" value="Unassembled WGS sequence"/>
</dbReference>
<feature type="domain" description="J" evidence="1">
    <location>
        <begin position="30"/>
        <end position="111"/>
    </location>
</feature>
<reference evidence="2 3" key="1">
    <citation type="submission" date="2020-08" db="EMBL/GenBank/DDBJ databases">
        <title>Plant Genome Project.</title>
        <authorList>
            <person name="Zhang R.-G."/>
        </authorList>
    </citation>
    <scope>NUCLEOTIDE SEQUENCE [LARGE SCALE GENOMIC DNA]</scope>
    <source>
        <tissue evidence="2">Rhizome</tissue>
    </source>
</reference>
<accession>A0A8J5KVF3</accession>
<keyword evidence="3" id="KW-1185">Reference proteome</keyword>
<protein>
    <recommendedName>
        <fullName evidence="1">J domain-containing protein</fullName>
    </recommendedName>
</protein>
<dbReference type="PROSITE" id="PS51257">
    <property type="entry name" value="PROKAR_LIPOPROTEIN"/>
    <property type="match status" value="1"/>
</dbReference>
<dbReference type="PANTHER" id="PTHR44137:SF13">
    <property type="entry name" value="CHAPERONE DNAJ-DOMAIN SUPERFAMILY PROTEIN"/>
    <property type="match status" value="1"/>
</dbReference>
<sequence>MAREEQVPDSKAHLVEVICSAAAAFSACVHRRNAFEMPVFVDWYLILRALSPIGFITALQLHPDKNKHPKADEAFKFVSEAYACLSDKAKRQAFDCERGGHFCKECYERFNCRGHGNKPSHEKKHTRQTRLRQMQMRFREEFQVVERCLRVNQARRDESPLFDPYKQGLSSPGYPHSRQVRHQWHFSSACESPLYEMGNDKHLRTET</sequence>
<proteinExistence type="predicted"/>
<dbReference type="SMART" id="SM00271">
    <property type="entry name" value="DnaJ"/>
    <property type="match status" value="1"/>
</dbReference>
<dbReference type="InterPro" id="IPR036869">
    <property type="entry name" value="J_dom_sf"/>
</dbReference>
<dbReference type="GO" id="GO:0005783">
    <property type="term" value="C:endoplasmic reticulum"/>
    <property type="evidence" value="ECO:0007669"/>
    <property type="project" value="UniProtKB-ARBA"/>
</dbReference>
<evidence type="ECO:0000313" key="2">
    <source>
        <dbReference type="EMBL" id="KAG6500858.1"/>
    </source>
</evidence>
<comment type="caution">
    <text evidence="2">The sequence shown here is derived from an EMBL/GenBank/DDBJ whole genome shotgun (WGS) entry which is preliminary data.</text>
</comment>